<dbReference type="PROSITE" id="PS50262">
    <property type="entry name" value="G_PROTEIN_RECEP_F1_2"/>
    <property type="match status" value="1"/>
</dbReference>
<evidence type="ECO:0000256" key="7">
    <source>
        <dbReference type="ARBA" id="ARBA00023170"/>
    </source>
</evidence>
<dbReference type="Gene3D" id="1.20.1070.10">
    <property type="entry name" value="Rhodopsin 7-helix transmembrane proteins"/>
    <property type="match status" value="2"/>
</dbReference>
<proteinExistence type="inferred from homology"/>
<evidence type="ECO:0000256" key="4">
    <source>
        <dbReference type="ARBA" id="ARBA00022989"/>
    </source>
</evidence>
<evidence type="ECO:0000256" key="5">
    <source>
        <dbReference type="ARBA" id="ARBA00023040"/>
    </source>
</evidence>
<dbReference type="AlphaFoldDB" id="A0AAN9AIK2"/>
<feature type="region of interest" description="Disordered" evidence="10">
    <location>
        <begin position="350"/>
        <end position="374"/>
    </location>
</feature>
<keyword evidence="6 11" id="KW-0472">Membrane</keyword>
<keyword evidence="3 9" id="KW-0812">Transmembrane</keyword>
<feature type="transmembrane region" description="Helical" evidence="11">
    <location>
        <begin position="29"/>
        <end position="53"/>
    </location>
</feature>
<keyword evidence="8 9" id="KW-0807">Transducer</keyword>
<dbReference type="GO" id="GO:0005886">
    <property type="term" value="C:plasma membrane"/>
    <property type="evidence" value="ECO:0007669"/>
    <property type="project" value="UniProtKB-SubCell"/>
</dbReference>
<evidence type="ECO:0000256" key="1">
    <source>
        <dbReference type="ARBA" id="ARBA00004651"/>
    </source>
</evidence>
<evidence type="ECO:0000313" key="13">
    <source>
        <dbReference type="EMBL" id="KAK7087611.1"/>
    </source>
</evidence>
<keyword evidence="5 9" id="KW-0297">G-protein coupled receptor</keyword>
<dbReference type="SUPFAM" id="SSF81321">
    <property type="entry name" value="Family A G protein-coupled receptor-like"/>
    <property type="match status" value="1"/>
</dbReference>
<evidence type="ECO:0000259" key="12">
    <source>
        <dbReference type="PROSITE" id="PS50262"/>
    </source>
</evidence>
<comment type="subcellular location">
    <subcellularLocation>
        <location evidence="1">Cell membrane</location>
        <topology evidence="1">Multi-pass membrane protein</topology>
    </subcellularLocation>
</comment>
<sequence>MSETTASYQSTETTLPNYSGGQMHNGARATFVTIGIVMILSGVIGNFLFLFVLLRQFRNKRSIHILFLANLSLADLLTLGYCFTHFVLDLILNRHPVVNHAHCVVNGVVLITMLAASILFLVSISLNRYLHVCHSHLYSRVFTLPRTVAWCLLIWLASLLLALIPVLEGTTETSYRYNKVTHFCSFSRQGGLSYVKIIVIVCIILPVLIIAYCNVAIFRYWRRVRFRYANQSLLVERKQKRREKAMARWRARRQEEKKDGATDTAVAFLAKEDQSHEELPELLTGFDTLGAKENEPASHSYSALMAFGSSLELGSETENRETQEREMTDGAKRTIDKEDRVIKTADERPVVNEETENQQSQCSDVDAVHSSTSPPNPIASSLWSLTSTLGRLITAGGTAASETQRHRTAIRDLQKMQKKKKAREVAFVRSLFVVFLLTICSFVPYGVVIVLAERVTIPPEVVIMGNLFAFVNNSVNWIVYGAMNPVFRRRYIQCLRQLVKVCCHSRDTRAEQSTVTASSNTVSVVTPSLQRRNAESLASST</sequence>
<evidence type="ECO:0000256" key="10">
    <source>
        <dbReference type="SAM" id="MobiDB-lite"/>
    </source>
</evidence>
<keyword evidence="2" id="KW-1003">Cell membrane</keyword>
<keyword evidence="7 9" id="KW-0675">Receptor</keyword>
<feature type="transmembrane region" description="Helical" evidence="11">
    <location>
        <begin position="463"/>
        <end position="483"/>
    </location>
</feature>
<dbReference type="PROSITE" id="PS00237">
    <property type="entry name" value="G_PROTEIN_RECEP_F1_1"/>
    <property type="match status" value="1"/>
</dbReference>
<dbReference type="EMBL" id="JBAMIC010004070">
    <property type="protein sequence ID" value="KAK7087611.1"/>
    <property type="molecule type" value="Genomic_DNA"/>
</dbReference>
<evidence type="ECO:0000256" key="8">
    <source>
        <dbReference type="ARBA" id="ARBA00023224"/>
    </source>
</evidence>
<keyword evidence="14" id="KW-1185">Reference proteome</keyword>
<dbReference type="PANTHER" id="PTHR24228">
    <property type="entry name" value="B2 BRADYKININ RECEPTOR/ANGIOTENSIN II RECEPTOR"/>
    <property type="match status" value="1"/>
</dbReference>
<comment type="caution">
    <text evidence="13">The sequence shown here is derived from an EMBL/GenBank/DDBJ whole genome shotgun (WGS) entry which is preliminary data.</text>
</comment>
<organism evidence="13 14">
    <name type="scientific">Littorina saxatilis</name>
    <dbReference type="NCBI Taxonomy" id="31220"/>
    <lineage>
        <taxon>Eukaryota</taxon>
        <taxon>Metazoa</taxon>
        <taxon>Spiralia</taxon>
        <taxon>Lophotrochozoa</taxon>
        <taxon>Mollusca</taxon>
        <taxon>Gastropoda</taxon>
        <taxon>Caenogastropoda</taxon>
        <taxon>Littorinimorpha</taxon>
        <taxon>Littorinoidea</taxon>
        <taxon>Littorinidae</taxon>
        <taxon>Littorina</taxon>
    </lineage>
</organism>
<evidence type="ECO:0000256" key="6">
    <source>
        <dbReference type="ARBA" id="ARBA00023136"/>
    </source>
</evidence>
<dbReference type="CDD" id="cd00637">
    <property type="entry name" value="7tm_classA_rhodopsin-like"/>
    <property type="match status" value="1"/>
</dbReference>
<dbReference type="GO" id="GO:0004930">
    <property type="term" value="F:G protein-coupled receptor activity"/>
    <property type="evidence" value="ECO:0007669"/>
    <property type="project" value="UniProtKB-KW"/>
</dbReference>
<accession>A0AAN9AIK2</accession>
<feature type="transmembrane region" description="Helical" evidence="11">
    <location>
        <begin position="147"/>
        <end position="167"/>
    </location>
</feature>
<evidence type="ECO:0000256" key="2">
    <source>
        <dbReference type="ARBA" id="ARBA00022475"/>
    </source>
</evidence>
<evidence type="ECO:0000256" key="11">
    <source>
        <dbReference type="SAM" id="Phobius"/>
    </source>
</evidence>
<dbReference type="Proteomes" id="UP001374579">
    <property type="component" value="Unassembled WGS sequence"/>
</dbReference>
<gene>
    <name evidence="13" type="ORF">V1264_021639</name>
</gene>
<evidence type="ECO:0000256" key="9">
    <source>
        <dbReference type="RuleBase" id="RU000688"/>
    </source>
</evidence>
<feature type="transmembrane region" description="Helical" evidence="11">
    <location>
        <begin position="108"/>
        <end position="126"/>
    </location>
</feature>
<reference evidence="13 14" key="1">
    <citation type="submission" date="2024-02" db="EMBL/GenBank/DDBJ databases">
        <title>Chromosome-scale genome assembly of the rough periwinkle Littorina saxatilis.</title>
        <authorList>
            <person name="De Jode A."/>
            <person name="Faria R."/>
            <person name="Formenti G."/>
            <person name="Sims Y."/>
            <person name="Smith T.P."/>
            <person name="Tracey A."/>
            <person name="Wood J.M.D."/>
            <person name="Zagrodzka Z.B."/>
            <person name="Johannesson K."/>
            <person name="Butlin R.K."/>
            <person name="Leder E.H."/>
        </authorList>
    </citation>
    <scope>NUCLEOTIDE SEQUENCE [LARGE SCALE GENOMIC DNA]</scope>
    <source>
        <strain evidence="13">Snail1</strain>
        <tissue evidence="13">Muscle</tissue>
    </source>
</reference>
<comment type="similarity">
    <text evidence="9">Belongs to the G-protein coupled receptor 1 family.</text>
</comment>
<dbReference type="InterPro" id="IPR000276">
    <property type="entry name" value="GPCR_Rhodpsn"/>
</dbReference>
<keyword evidence="4 11" id="KW-1133">Transmembrane helix</keyword>
<feature type="transmembrane region" description="Helical" evidence="11">
    <location>
        <begin position="197"/>
        <end position="218"/>
    </location>
</feature>
<dbReference type="InterPro" id="IPR017452">
    <property type="entry name" value="GPCR_Rhodpsn_7TM"/>
</dbReference>
<feature type="domain" description="G-protein coupled receptors family 1 profile" evidence="12">
    <location>
        <begin position="45"/>
        <end position="480"/>
    </location>
</feature>
<feature type="compositionally biased region" description="Polar residues" evidence="10">
    <location>
        <begin position="357"/>
        <end position="374"/>
    </location>
</feature>
<protein>
    <recommendedName>
        <fullName evidence="12">G-protein coupled receptors family 1 profile domain-containing protein</fullName>
    </recommendedName>
</protein>
<dbReference type="PRINTS" id="PR00237">
    <property type="entry name" value="GPCRRHODOPSN"/>
</dbReference>
<dbReference type="Pfam" id="PF00001">
    <property type="entry name" value="7tm_1"/>
    <property type="match status" value="1"/>
</dbReference>
<evidence type="ECO:0000313" key="14">
    <source>
        <dbReference type="Proteomes" id="UP001374579"/>
    </source>
</evidence>
<evidence type="ECO:0000256" key="3">
    <source>
        <dbReference type="ARBA" id="ARBA00022692"/>
    </source>
</evidence>
<dbReference type="PANTHER" id="PTHR24228:SF59">
    <property type="entry name" value="NEUROPEPTIDE RECEPTOR 15"/>
    <property type="match status" value="1"/>
</dbReference>
<feature type="transmembrane region" description="Helical" evidence="11">
    <location>
        <begin position="426"/>
        <end position="451"/>
    </location>
</feature>
<name>A0AAN9AIK2_9CAEN</name>
<feature type="transmembrane region" description="Helical" evidence="11">
    <location>
        <begin position="65"/>
        <end position="88"/>
    </location>
</feature>